<comment type="caution">
    <text evidence="1">The sequence shown here is derived from an EMBL/GenBank/DDBJ whole genome shotgun (WGS) entry which is preliminary data.</text>
</comment>
<protein>
    <submittedName>
        <fullName evidence="1">Alkylmercury lyase</fullName>
    </submittedName>
</protein>
<name>A0A1X1UWM8_MYCGS</name>
<organism evidence="1 2">
    <name type="scientific">Mycobacterium gastri</name>
    <dbReference type="NCBI Taxonomy" id="1777"/>
    <lineage>
        <taxon>Bacteria</taxon>
        <taxon>Bacillati</taxon>
        <taxon>Actinomycetota</taxon>
        <taxon>Actinomycetes</taxon>
        <taxon>Mycobacteriales</taxon>
        <taxon>Mycobacteriaceae</taxon>
        <taxon>Mycobacterium</taxon>
    </lineage>
</organism>
<accession>A0A1X1UWM8</accession>
<evidence type="ECO:0000313" key="2">
    <source>
        <dbReference type="Proteomes" id="UP000193738"/>
    </source>
</evidence>
<dbReference type="EMBL" id="LQOX01000143">
    <property type="protein sequence ID" value="ORV61088.1"/>
    <property type="molecule type" value="Genomic_DNA"/>
</dbReference>
<reference evidence="1 2" key="1">
    <citation type="submission" date="2016-01" db="EMBL/GenBank/DDBJ databases">
        <title>The new phylogeny of the genus Mycobacterium.</title>
        <authorList>
            <person name="Tarcisio F."/>
            <person name="Conor M."/>
            <person name="Antonella G."/>
            <person name="Elisabetta G."/>
            <person name="Giulia F.S."/>
            <person name="Sara T."/>
            <person name="Anna F."/>
            <person name="Clotilde B."/>
            <person name="Roberto B."/>
            <person name="Veronica D.S."/>
            <person name="Fabio R."/>
            <person name="Monica P."/>
            <person name="Olivier J."/>
            <person name="Enrico T."/>
            <person name="Nicola S."/>
        </authorList>
    </citation>
    <scope>NUCLEOTIDE SEQUENCE [LARGE SCALE GENOMIC DNA]</scope>
    <source>
        <strain evidence="1 2">DSM 43505</strain>
    </source>
</reference>
<dbReference type="GO" id="GO:0016829">
    <property type="term" value="F:lyase activity"/>
    <property type="evidence" value="ECO:0007669"/>
    <property type="project" value="UniProtKB-KW"/>
</dbReference>
<dbReference type="RefSeq" id="WP_036418266.1">
    <property type="nucleotide sequence ID" value="NZ_LQOX01000143.1"/>
</dbReference>
<keyword evidence="2" id="KW-1185">Reference proteome</keyword>
<proteinExistence type="predicted"/>
<dbReference type="AlphaFoldDB" id="A0A1X1UWM8"/>
<evidence type="ECO:0000313" key="1">
    <source>
        <dbReference type="EMBL" id="ORV61088.1"/>
    </source>
</evidence>
<sequence length="90" mass="9425">MRIELLTSPGCPNAAAARATITECLTSLGIDVPIIDRVGSYPSPTVLVDGVDVMRPEAGPPIGNACRLDLPTPSRVFDALRAHAPKTTES</sequence>
<keyword evidence="1" id="KW-0456">Lyase</keyword>
<dbReference type="Proteomes" id="UP000193738">
    <property type="component" value="Unassembled WGS sequence"/>
</dbReference>
<gene>
    <name evidence="1" type="ORF">AWC07_17675</name>
</gene>